<dbReference type="RefSeq" id="WP_218391204.1">
    <property type="nucleotide sequence ID" value="NZ_JAHUZE010000001.1"/>
</dbReference>
<accession>A0ABS6SZ89</accession>
<organism evidence="1 2">
    <name type="scientific">Maritimibacter dapengensis</name>
    <dbReference type="NCBI Taxonomy" id="2836868"/>
    <lineage>
        <taxon>Bacteria</taxon>
        <taxon>Pseudomonadati</taxon>
        <taxon>Pseudomonadota</taxon>
        <taxon>Alphaproteobacteria</taxon>
        <taxon>Rhodobacterales</taxon>
        <taxon>Roseobacteraceae</taxon>
        <taxon>Maritimibacter</taxon>
    </lineage>
</organism>
<dbReference type="EMBL" id="JAHUZE010000001">
    <property type="protein sequence ID" value="MBV7378298.1"/>
    <property type="molecule type" value="Genomic_DNA"/>
</dbReference>
<gene>
    <name evidence="1" type="ORF">KJP28_05130</name>
</gene>
<sequence>MADKVEKTPATPEQIARKRAVKLIGYHAWLTEWKRANPEADNEARKAAWVEVKGQRLRDARRVVRRLEKAGLTVAPAPEAIAAE</sequence>
<dbReference type="Proteomes" id="UP000756530">
    <property type="component" value="Unassembled WGS sequence"/>
</dbReference>
<proteinExistence type="predicted"/>
<evidence type="ECO:0008006" key="3">
    <source>
        <dbReference type="Google" id="ProtNLM"/>
    </source>
</evidence>
<protein>
    <recommendedName>
        <fullName evidence="3">Transposase</fullName>
    </recommendedName>
</protein>
<name>A0ABS6SZ89_9RHOB</name>
<comment type="caution">
    <text evidence="1">The sequence shown here is derived from an EMBL/GenBank/DDBJ whole genome shotgun (WGS) entry which is preliminary data.</text>
</comment>
<evidence type="ECO:0000313" key="1">
    <source>
        <dbReference type="EMBL" id="MBV7378298.1"/>
    </source>
</evidence>
<reference evidence="1 2" key="1">
    <citation type="submission" date="2021-05" db="EMBL/GenBank/DDBJ databases">
        <title>Culturable bacteria isolated from Daya Bay.</title>
        <authorList>
            <person name="Zheng W."/>
            <person name="Yu S."/>
            <person name="Huang Y."/>
        </authorList>
    </citation>
    <scope>NUCLEOTIDE SEQUENCE [LARGE SCALE GENOMIC DNA]</scope>
    <source>
        <strain evidence="1 2">DP4N28-5</strain>
    </source>
</reference>
<keyword evidence="2" id="KW-1185">Reference proteome</keyword>
<evidence type="ECO:0000313" key="2">
    <source>
        <dbReference type="Proteomes" id="UP000756530"/>
    </source>
</evidence>